<evidence type="ECO:0000313" key="1">
    <source>
        <dbReference type="EMBL" id="AXO87579.1"/>
    </source>
</evidence>
<protein>
    <submittedName>
        <fullName evidence="1">Glucuronyl hydrolase</fullName>
    </submittedName>
</protein>
<dbReference type="SUPFAM" id="SSF48208">
    <property type="entry name" value="Six-hairpin glycosidases"/>
    <property type="match status" value="1"/>
</dbReference>
<dbReference type="AlphaFoldDB" id="A0AAI8K9T1"/>
<dbReference type="Proteomes" id="UP000258127">
    <property type="component" value="Chromosome"/>
</dbReference>
<dbReference type="GO" id="GO:0016787">
    <property type="term" value="F:hydrolase activity"/>
    <property type="evidence" value="ECO:0007669"/>
    <property type="project" value="UniProtKB-KW"/>
</dbReference>
<dbReference type="InterPro" id="IPR008928">
    <property type="entry name" value="6-hairpin_glycosidase_sf"/>
</dbReference>
<dbReference type="Gene3D" id="1.50.10.10">
    <property type="match status" value="1"/>
</dbReference>
<gene>
    <name evidence="1" type="ORF">DZC75_05895</name>
</gene>
<evidence type="ECO:0000313" key="2">
    <source>
        <dbReference type="Proteomes" id="UP000258127"/>
    </source>
</evidence>
<proteinExistence type="predicted"/>
<keyword evidence="1" id="KW-0378">Hydrolase</keyword>
<dbReference type="InterPro" id="IPR012341">
    <property type="entry name" value="6hp_glycosidase-like_sf"/>
</dbReference>
<dbReference type="EMBL" id="CP031641">
    <property type="protein sequence ID" value="AXO87579.1"/>
    <property type="molecule type" value="Genomic_DNA"/>
</dbReference>
<sequence>MPEQRKRQAVIEALLAPLGRVSQQCDGQFPLYRLASDTPWKLSRRGSWLGGFWAALWWRRAGLSGQATDLAEAQAWSERLHGQLAEPSLNRSFVFWYGAGLAARHPDGAQARQLAERAAAALAADFDPGLGGWWLGTGLGAGEPGAATLDVDALAPTLALLHSSPVASHADLARRHLQRCLHSLAEPSGAWAAQAVRHADGHWQRSAPGHWARGQAWAMLGLAEAVGRYGGEYAEAAARACEYWTQRWGAQAAAGRLRANEADPCAIAIASLALLRLWQCLPGRNAWCELACRQIGGLLSPEVKRGRFVGHSYRIGPQQTHLVETPCATFFLIEALRAQGQVLAGDGGVAGW</sequence>
<dbReference type="RefSeq" id="WP_116887770.1">
    <property type="nucleotide sequence ID" value="NZ_CP031641.1"/>
</dbReference>
<name>A0AAI8K9T1_9PSED</name>
<reference evidence="1 2" key="1">
    <citation type="submission" date="2018-08" db="EMBL/GenBank/DDBJ databases">
        <authorList>
            <person name="Lee Y."/>
            <person name="Kakembo D."/>
        </authorList>
    </citation>
    <scope>NUCLEOTIDE SEQUENCE [LARGE SCALE GENOMIC DNA]</scope>
    <source>
        <strain evidence="1 2">JBCS1880</strain>
    </source>
</reference>
<keyword evidence="2" id="KW-1185">Reference proteome</keyword>
<accession>A0AAI8K9T1</accession>
<dbReference type="GO" id="GO:0005975">
    <property type="term" value="P:carbohydrate metabolic process"/>
    <property type="evidence" value="ECO:0007669"/>
    <property type="project" value="InterPro"/>
</dbReference>
<organism evidence="1 2">
    <name type="scientific">Pseudomonas parafulva</name>
    <dbReference type="NCBI Taxonomy" id="157782"/>
    <lineage>
        <taxon>Bacteria</taxon>
        <taxon>Pseudomonadati</taxon>
        <taxon>Pseudomonadota</taxon>
        <taxon>Gammaproteobacteria</taxon>
        <taxon>Pseudomonadales</taxon>
        <taxon>Pseudomonadaceae</taxon>
        <taxon>Pseudomonas</taxon>
    </lineage>
</organism>